<dbReference type="InterPro" id="IPR027417">
    <property type="entry name" value="P-loop_NTPase"/>
</dbReference>
<gene>
    <name evidence="3" type="ORF">TRIVIDRAFT_210425</name>
</gene>
<evidence type="ECO:0000313" key="4">
    <source>
        <dbReference type="Proteomes" id="UP000007115"/>
    </source>
</evidence>
<protein>
    <recommendedName>
        <fullName evidence="2">NACHT domain-containing protein</fullName>
    </recommendedName>
</protein>
<sequence length="1226" mass="139468">MTTTNSQVLGSTDLAELFKEAQDTFLASLSEEERRSFPKCSSAEELVESARKLDILSRGHRDRKAMLRKIQAFGNKLSPFFGIIDILCSAHPEWANVAWGAFRLVLQMLLWLFATVHNDDLTKRLNRRVKLASNFGTFFENLCETLDQLAAEFPQWTEIYISLGRDKHSFSQRLPEALVRFYTCMFDFLHSVSRVFIRKDGKPKKTSLYVANIMRQPFSTRFQDILKKMKACREIVLSELNLALRIQLRNNSRQDSDYIKEKLKKIDALYDKVVEVKSEFTEAAKERFDQTLRGWLSAPAYRSAFDNARDRKHEGTAEWLLDEPVFQSWNQPHGSSDCRSAMLWVHGNPGSGKTILAASIIDLLQEKLSESELDSYAVCYFFFDATELGSNTRLGAYRALATQIYQQHGEIEQVRDIFAFAARNRVDTASEKELLDILQLAVSILPNIFLIIDGVDECSEDTQLVSDLHRLCGMSKGRVALFSRPTVVALRYPKSPISSISMLKHRVNSDMAIFFTQELQDLTDLGLFPQHLVDGEMSSMVMHLVSRAEGMFLWARLMILYLSSPALTPRQRLAIVQRETPEGIGTLYENIFSMIKNQDKPSQLLARQVFLWCTHAYSNLTAQQMRCVVSEGGLHGNPDDLLVDIDHAVIMSCRGLIEKRLDGCFHFIHITAKDFISARTIVSSAGVDFTTSAWSASCEITTACIKYMTFAIPLQPLSTRMGTSAVPGELRESYPFLEYASLKWAHHLKYLVEKAEYSSELDQPAHLASFEACLDTLKRFLNLKLNIMLWIEAVYTFEGGAELIKSCAKELKAAAASLVNLLTNDTFTSSRLETLYRDISEFAVDILEIEASWNSTLCSRPHEIWGDVTLFTQSRFLQPTSAASLECLSAGGQSGNGNRKARFSVSETSSDGQRMAVLSVWPSELFEMLWTGTGEFRNIMSNDGNLYDPSIQLDFKQDPSLSPKLCKGWKATYEIYRIGDNSTRLCLVGIPLEEEEVSMQLRQSLRGFMRNWKLNFPLAISPSLSVITILRSVYTAKVELSRTTNQLTVQVSTPAILDTSHIDPDGAYWSERRAHFELPYLYNIKIGCNDGFLIFQDEDLGFRSKNDRSIAVFSLYLQQGEPAVRYIDCFSYRISIAGGSLCVLHNRYPMVLFAAFKDLYAWNLEATKLGHRYYLSPQCQHQNEREIYTMLTIEMTIRMRNSQIRNNDLANHHKQYSGRLYLFLES</sequence>
<keyword evidence="4" id="KW-1185">Reference proteome</keyword>
<reference evidence="3 4" key="1">
    <citation type="journal article" date="2011" name="Genome Biol.">
        <title>Comparative genome sequence analysis underscores mycoparasitism as the ancestral life style of Trichoderma.</title>
        <authorList>
            <person name="Kubicek C.P."/>
            <person name="Herrera-Estrella A."/>
            <person name="Seidl-Seiboth V."/>
            <person name="Martinez D.A."/>
            <person name="Druzhinina I.S."/>
            <person name="Thon M."/>
            <person name="Zeilinger S."/>
            <person name="Casas-Flores S."/>
            <person name="Horwitz B.A."/>
            <person name="Mukherjee P.K."/>
            <person name="Mukherjee M."/>
            <person name="Kredics L."/>
            <person name="Alcaraz L.D."/>
            <person name="Aerts A."/>
            <person name="Antal Z."/>
            <person name="Atanasova L."/>
            <person name="Cervantes-Badillo M.G."/>
            <person name="Challacombe J."/>
            <person name="Chertkov O."/>
            <person name="McCluskey K."/>
            <person name="Coulpier F."/>
            <person name="Deshpande N."/>
            <person name="von Doehren H."/>
            <person name="Ebbole D.J."/>
            <person name="Esquivel-Naranjo E.U."/>
            <person name="Fekete E."/>
            <person name="Flipphi M."/>
            <person name="Glaser F."/>
            <person name="Gomez-Rodriguez E.Y."/>
            <person name="Gruber S."/>
            <person name="Han C."/>
            <person name="Henrissat B."/>
            <person name="Hermosa R."/>
            <person name="Hernandez-Onate M."/>
            <person name="Karaffa L."/>
            <person name="Kosti I."/>
            <person name="Le Crom S."/>
            <person name="Lindquist E."/>
            <person name="Lucas S."/>
            <person name="Luebeck M."/>
            <person name="Luebeck P.S."/>
            <person name="Margeot A."/>
            <person name="Metz B."/>
            <person name="Misra M."/>
            <person name="Nevalainen H."/>
            <person name="Omann M."/>
            <person name="Packer N."/>
            <person name="Perrone G."/>
            <person name="Uresti-Rivera E.E."/>
            <person name="Salamov A."/>
            <person name="Schmoll M."/>
            <person name="Seiboth B."/>
            <person name="Shapiro H."/>
            <person name="Sukno S."/>
            <person name="Tamayo-Ramos J.A."/>
            <person name="Tisch D."/>
            <person name="Wiest A."/>
            <person name="Wilkinson H.H."/>
            <person name="Zhang M."/>
            <person name="Coutinho P.M."/>
            <person name="Kenerley C.M."/>
            <person name="Monte E."/>
            <person name="Baker S.E."/>
            <person name="Grigoriev I.V."/>
        </authorList>
    </citation>
    <scope>NUCLEOTIDE SEQUENCE [LARGE SCALE GENOMIC DNA]</scope>
    <source>
        <strain evidence="4">Gv29-8 / FGSC 10586</strain>
    </source>
</reference>
<dbReference type="eggNOG" id="ENOG502SKJH">
    <property type="taxonomic scope" value="Eukaryota"/>
</dbReference>
<dbReference type="RefSeq" id="XP_013951841.1">
    <property type="nucleotide sequence ID" value="XM_014096366.1"/>
</dbReference>
<accession>G9N680</accession>
<dbReference type="PROSITE" id="PS50837">
    <property type="entry name" value="NACHT"/>
    <property type="match status" value="1"/>
</dbReference>
<organism evidence="3 4">
    <name type="scientific">Hypocrea virens (strain Gv29-8 / FGSC 10586)</name>
    <name type="common">Gliocladium virens</name>
    <name type="synonym">Trichoderma virens</name>
    <dbReference type="NCBI Taxonomy" id="413071"/>
    <lineage>
        <taxon>Eukaryota</taxon>
        <taxon>Fungi</taxon>
        <taxon>Dikarya</taxon>
        <taxon>Ascomycota</taxon>
        <taxon>Pezizomycotina</taxon>
        <taxon>Sordariomycetes</taxon>
        <taxon>Hypocreomycetidae</taxon>
        <taxon>Hypocreales</taxon>
        <taxon>Hypocreaceae</taxon>
        <taxon>Trichoderma</taxon>
    </lineage>
</organism>
<dbReference type="OrthoDB" id="4772757at2759"/>
<dbReference type="GeneID" id="25790568"/>
<dbReference type="InterPro" id="IPR056884">
    <property type="entry name" value="NPHP3-like_N"/>
</dbReference>
<dbReference type="Pfam" id="PF24883">
    <property type="entry name" value="NPHP3_N"/>
    <property type="match status" value="1"/>
</dbReference>
<dbReference type="SUPFAM" id="SSF52540">
    <property type="entry name" value="P-loop containing nucleoside triphosphate hydrolases"/>
    <property type="match status" value="1"/>
</dbReference>
<dbReference type="InterPro" id="IPR007111">
    <property type="entry name" value="NACHT_NTPase"/>
</dbReference>
<dbReference type="VEuPathDB" id="FungiDB:TRIVIDRAFT_210425"/>
<dbReference type="Gene3D" id="3.40.50.300">
    <property type="entry name" value="P-loop containing nucleotide triphosphate hydrolases"/>
    <property type="match status" value="1"/>
</dbReference>
<dbReference type="PANTHER" id="PTHR10039">
    <property type="entry name" value="AMELOGENIN"/>
    <property type="match status" value="1"/>
</dbReference>
<dbReference type="STRING" id="413071.G9N680"/>
<keyword evidence="1" id="KW-0677">Repeat</keyword>
<dbReference type="OMA" id="KPFDARF"/>
<dbReference type="InParanoid" id="G9N680"/>
<proteinExistence type="predicted"/>
<evidence type="ECO:0000313" key="3">
    <source>
        <dbReference type="EMBL" id="EHK17642.1"/>
    </source>
</evidence>
<evidence type="ECO:0000256" key="1">
    <source>
        <dbReference type="ARBA" id="ARBA00022737"/>
    </source>
</evidence>
<dbReference type="EMBL" id="ABDF02000088">
    <property type="protein sequence ID" value="EHK17642.1"/>
    <property type="molecule type" value="Genomic_DNA"/>
</dbReference>
<dbReference type="HOGENOM" id="CLU_004758_1_0_1"/>
<dbReference type="PANTHER" id="PTHR10039:SF14">
    <property type="entry name" value="NACHT DOMAIN-CONTAINING PROTEIN"/>
    <property type="match status" value="1"/>
</dbReference>
<evidence type="ECO:0000259" key="2">
    <source>
        <dbReference type="PROSITE" id="PS50837"/>
    </source>
</evidence>
<feature type="domain" description="NACHT" evidence="2">
    <location>
        <begin position="341"/>
        <end position="485"/>
    </location>
</feature>
<name>G9N680_HYPVG</name>
<dbReference type="Proteomes" id="UP000007115">
    <property type="component" value="Unassembled WGS sequence"/>
</dbReference>
<dbReference type="AlphaFoldDB" id="G9N680"/>
<comment type="caution">
    <text evidence="3">The sequence shown here is derived from an EMBL/GenBank/DDBJ whole genome shotgun (WGS) entry which is preliminary data.</text>
</comment>